<accession>A0A1A8WRM1</accession>
<sequence>MADDVDMSLLNSFRNYNKLNNDVYKLHFKKGDKCEELKVKLEQQLGKDYKGIVDFCKRLGGILNKLNHLGIVSLIHNDACAVVNYWVYDYLFENYFNNLTLIQEFQFLEILSVFWKEFVGKENCSLNRGLHIEEYFKLEKTFYNYVIDYPAIKHNIHNKTFVCTENLKDYLKNGFQSYQTVKNKCSTDSQLTYCNLLQEFINKSGGGILSEIKCNAHSSRGLNLGEGQVASDSYGQVATGEGDQGLHSFPPTDQDESSISSSTAPIAVALPTVGALLTSFIFLKFTPLRSWLHGHFPGNKMHMFNENGEETNTLIDDGYEYPHTYSLIDDHHIHYHAA</sequence>
<dbReference type="InterPro" id="IPR008780">
    <property type="entry name" value="Plasmodium_Vir"/>
</dbReference>
<dbReference type="EMBL" id="FLQU01001922">
    <property type="protein sequence ID" value="SBS94961.1"/>
    <property type="molecule type" value="Genomic_DNA"/>
</dbReference>
<dbReference type="Proteomes" id="UP000078560">
    <property type="component" value="Unassembled WGS sequence"/>
</dbReference>
<proteinExistence type="predicted"/>
<organism evidence="2 3">
    <name type="scientific">Plasmodium ovale curtisi</name>
    <dbReference type="NCBI Taxonomy" id="864141"/>
    <lineage>
        <taxon>Eukaryota</taxon>
        <taxon>Sar</taxon>
        <taxon>Alveolata</taxon>
        <taxon>Apicomplexa</taxon>
        <taxon>Aconoidasida</taxon>
        <taxon>Haemosporida</taxon>
        <taxon>Plasmodiidae</taxon>
        <taxon>Plasmodium</taxon>
        <taxon>Plasmodium (Plasmodium)</taxon>
    </lineage>
</organism>
<dbReference type="Pfam" id="PF05795">
    <property type="entry name" value="Plasmodium_Vir"/>
    <property type="match status" value="2"/>
</dbReference>
<protein>
    <submittedName>
        <fullName evidence="2">PIR Superfamily Protein</fullName>
    </submittedName>
</protein>
<dbReference type="AlphaFoldDB" id="A0A1A8WRM1"/>
<evidence type="ECO:0000313" key="2">
    <source>
        <dbReference type="EMBL" id="SBS94961.1"/>
    </source>
</evidence>
<reference evidence="3" key="1">
    <citation type="submission" date="2016-05" db="EMBL/GenBank/DDBJ databases">
        <authorList>
            <person name="Naeem Raeece"/>
        </authorList>
    </citation>
    <scope>NUCLEOTIDE SEQUENCE [LARGE SCALE GENOMIC DNA]</scope>
</reference>
<feature type="region of interest" description="Disordered" evidence="1">
    <location>
        <begin position="234"/>
        <end position="259"/>
    </location>
</feature>
<name>A0A1A8WRM1_PLAOA</name>
<evidence type="ECO:0000313" key="3">
    <source>
        <dbReference type="Proteomes" id="UP000078560"/>
    </source>
</evidence>
<dbReference type="VEuPathDB" id="PlasmoDB:PocGH01_00077800"/>
<evidence type="ECO:0000256" key="1">
    <source>
        <dbReference type="SAM" id="MobiDB-lite"/>
    </source>
</evidence>
<gene>
    <name evidence="2" type="ORF">POVCU2_0092120</name>
</gene>